<dbReference type="InterPro" id="IPR055326">
    <property type="entry name" value="MINIYO"/>
</dbReference>
<organism evidence="1">
    <name type="scientific">Salix viminalis</name>
    <name type="common">Common osier</name>
    <name type="synonym">Basket willow</name>
    <dbReference type="NCBI Taxonomy" id="40686"/>
    <lineage>
        <taxon>Eukaryota</taxon>
        <taxon>Viridiplantae</taxon>
        <taxon>Streptophyta</taxon>
        <taxon>Embryophyta</taxon>
        <taxon>Tracheophyta</taxon>
        <taxon>Spermatophyta</taxon>
        <taxon>Magnoliopsida</taxon>
        <taxon>eudicotyledons</taxon>
        <taxon>Gunneridae</taxon>
        <taxon>Pentapetalae</taxon>
        <taxon>rosids</taxon>
        <taxon>fabids</taxon>
        <taxon>Malpighiales</taxon>
        <taxon>Salicaceae</taxon>
        <taxon>Saliceae</taxon>
        <taxon>Salix</taxon>
    </lineage>
</organism>
<evidence type="ECO:0000313" key="1">
    <source>
        <dbReference type="EMBL" id="VFU36024.1"/>
    </source>
</evidence>
<dbReference type="PANTHER" id="PTHR47605:SF2">
    <property type="entry name" value="TRANSCRIPTIONAL ELONGATION REGULATOR MINIYO"/>
    <property type="match status" value="1"/>
</dbReference>
<dbReference type="AlphaFoldDB" id="A0A6N2LKL0"/>
<dbReference type="EMBL" id="CAADRP010001112">
    <property type="protein sequence ID" value="VFU36024.1"/>
    <property type="molecule type" value="Genomic_DNA"/>
</dbReference>
<gene>
    <name evidence="1" type="ORF">SVIM_LOCUS179840</name>
</gene>
<accession>A0A6N2LKL0</accession>
<protein>
    <submittedName>
        <fullName evidence="1">Uncharacterized protein</fullName>
    </submittedName>
</protein>
<dbReference type="PANTHER" id="PTHR47605">
    <property type="entry name" value="TRANSCRIPTIONAL ELONGATION REGULATOR MINIYO"/>
    <property type="match status" value="1"/>
</dbReference>
<proteinExistence type="predicted"/>
<sequence length="153" mass="17249">MEKKRVGLRGAVAGLEMERKDNEGILEAYVKAWVSGALDRAATRVSMAFTLALHHLSSFIFLFHANDKITLRNKLAKSLLRDYSKKTRHEGIMLELVRYYKPASRLPEKQEGLSLQASDIEKRFEVLVEACDRDSSLLIEALQWEGIPGMASG</sequence>
<reference evidence="1" key="1">
    <citation type="submission" date="2019-03" db="EMBL/GenBank/DDBJ databases">
        <authorList>
            <person name="Mank J."/>
            <person name="Almeida P."/>
        </authorList>
    </citation>
    <scope>NUCLEOTIDE SEQUENCE</scope>
    <source>
        <strain evidence="1">78183</strain>
    </source>
</reference>
<name>A0A6N2LKL0_SALVM</name>